<evidence type="ECO:0000313" key="3">
    <source>
        <dbReference type="Proteomes" id="UP000438429"/>
    </source>
</evidence>
<dbReference type="Proteomes" id="UP000438429">
    <property type="component" value="Unassembled WGS sequence"/>
</dbReference>
<reference evidence="2 3" key="1">
    <citation type="submission" date="2019-06" db="EMBL/GenBank/DDBJ databases">
        <title>Draft genomes of female and male turbot (Scophthalmus maximus).</title>
        <authorList>
            <person name="Xu H."/>
            <person name="Xu X.-W."/>
            <person name="Shao C."/>
            <person name="Chen S."/>
        </authorList>
    </citation>
    <scope>NUCLEOTIDE SEQUENCE [LARGE SCALE GENOMIC DNA]</scope>
    <source>
        <strain evidence="2">Ysfricsl-2016a</strain>
        <tissue evidence="2">Blood</tissue>
    </source>
</reference>
<proteinExistence type="predicted"/>
<dbReference type="AlphaFoldDB" id="A0A6A4S1T3"/>
<sequence length="139" mass="15460">MPENTGSSLIGDTIVKLVRRVKGKSADTLRQQQQQQISSMWAHEGSDCKGSKEKVSRFECPPAHDQTPARDTERRGSCGEECKVRGAADKSSLSSRRHCSFSSHRSVSPRVFLVRLFTQRGFFLLFSLRSVCPTSALLS</sequence>
<organism evidence="2 3">
    <name type="scientific">Scophthalmus maximus</name>
    <name type="common">Turbot</name>
    <name type="synonym">Psetta maxima</name>
    <dbReference type="NCBI Taxonomy" id="52904"/>
    <lineage>
        <taxon>Eukaryota</taxon>
        <taxon>Metazoa</taxon>
        <taxon>Chordata</taxon>
        <taxon>Craniata</taxon>
        <taxon>Vertebrata</taxon>
        <taxon>Euteleostomi</taxon>
        <taxon>Actinopterygii</taxon>
        <taxon>Neopterygii</taxon>
        <taxon>Teleostei</taxon>
        <taxon>Neoteleostei</taxon>
        <taxon>Acanthomorphata</taxon>
        <taxon>Carangaria</taxon>
        <taxon>Pleuronectiformes</taxon>
        <taxon>Pleuronectoidei</taxon>
        <taxon>Scophthalmidae</taxon>
        <taxon>Scophthalmus</taxon>
    </lineage>
</organism>
<evidence type="ECO:0000313" key="2">
    <source>
        <dbReference type="EMBL" id="KAF0029176.1"/>
    </source>
</evidence>
<comment type="caution">
    <text evidence="2">The sequence shown here is derived from an EMBL/GenBank/DDBJ whole genome shotgun (WGS) entry which is preliminary data.</text>
</comment>
<dbReference type="EMBL" id="VEVO01000016">
    <property type="protein sequence ID" value="KAF0029176.1"/>
    <property type="molecule type" value="Genomic_DNA"/>
</dbReference>
<evidence type="ECO:0000256" key="1">
    <source>
        <dbReference type="SAM" id="MobiDB-lite"/>
    </source>
</evidence>
<accession>A0A6A4S1T3</accession>
<gene>
    <name evidence="2" type="ORF">F2P81_018281</name>
</gene>
<feature type="region of interest" description="Disordered" evidence="1">
    <location>
        <begin position="26"/>
        <end position="81"/>
    </location>
</feature>
<feature type="compositionally biased region" description="Basic and acidic residues" evidence="1">
    <location>
        <begin position="44"/>
        <end position="57"/>
    </location>
</feature>
<feature type="compositionally biased region" description="Basic and acidic residues" evidence="1">
    <location>
        <begin position="67"/>
        <end position="81"/>
    </location>
</feature>
<name>A0A6A4S1T3_SCOMX</name>
<protein>
    <submittedName>
        <fullName evidence="2">Uncharacterized protein</fullName>
    </submittedName>
</protein>